<dbReference type="PANTHER" id="PTHR43462:SF1">
    <property type="entry name" value="ALANYL-TRNA EDITING PROTEIN AARSD1"/>
    <property type="match status" value="1"/>
</dbReference>
<feature type="non-terminal residue" evidence="7">
    <location>
        <position position="1"/>
    </location>
</feature>
<evidence type="ECO:0000256" key="2">
    <source>
        <dbReference type="ARBA" id="ARBA00008429"/>
    </source>
</evidence>
<feature type="domain" description="Threonyl/alanyl tRNA synthetase SAD" evidence="6">
    <location>
        <begin position="352"/>
        <end position="395"/>
    </location>
</feature>
<keyword evidence="4" id="KW-0862">Zinc</keyword>
<comment type="cofactor">
    <cofactor evidence="1">
        <name>Zn(2+)</name>
        <dbReference type="ChEBI" id="CHEBI:29105"/>
    </cofactor>
</comment>
<name>A0ABQ8TRX4_PERAM</name>
<dbReference type="SUPFAM" id="SSF55186">
    <property type="entry name" value="ThrRS/AlaRS common domain"/>
    <property type="match status" value="2"/>
</dbReference>
<evidence type="ECO:0000256" key="3">
    <source>
        <dbReference type="ARBA" id="ARBA00022723"/>
    </source>
</evidence>
<accession>A0ABQ8TRX4</accession>
<dbReference type="EMBL" id="JAJSOF020000003">
    <property type="protein sequence ID" value="KAJ4448866.1"/>
    <property type="molecule type" value="Genomic_DNA"/>
</dbReference>
<gene>
    <name evidence="7" type="ORF">ANN_00257</name>
</gene>
<dbReference type="InterPro" id="IPR051335">
    <property type="entry name" value="Alanyl-tRNA_Editing_Enzymes"/>
</dbReference>
<evidence type="ECO:0000313" key="7">
    <source>
        <dbReference type="EMBL" id="KAJ4448866.1"/>
    </source>
</evidence>
<dbReference type="Proteomes" id="UP001148838">
    <property type="component" value="Unassembled WGS sequence"/>
</dbReference>
<reference evidence="7 8" key="1">
    <citation type="journal article" date="2022" name="Allergy">
        <title>Genome assembly and annotation of Periplaneta americana reveal a comprehensive cockroach allergen profile.</title>
        <authorList>
            <person name="Wang L."/>
            <person name="Xiong Q."/>
            <person name="Saelim N."/>
            <person name="Wang L."/>
            <person name="Nong W."/>
            <person name="Wan A.T."/>
            <person name="Shi M."/>
            <person name="Liu X."/>
            <person name="Cao Q."/>
            <person name="Hui J.H.L."/>
            <person name="Sookrung N."/>
            <person name="Leung T.F."/>
            <person name="Tungtrongchitr A."/>
            <person name="Tsui S.K.W."/>
        </authorList>
    </citation>
    <scope>NUCLEOTIDE SEQUENCE [LARGE SCALE GENOMIC DNA]</scope>
    <source>
        <strain evidence="7">PWHHKU_190912</strain>
    </source>
</reference>
<dbReference type="SMART" id="SM00863">
    <property type="entry name" value="tRNA_SAD"/>
    <property type="match status" value="1"/>
</dbReference>
<feature type="coiled-coil region" evidence="5">
    <location>
        <begin position="431"/>
        <end position="458"/>
    </location>
</feature>
<dbReference type="InterPro" id="IPR012947">
    <property type="entry name" value="tRNA_SAD"/>
</dbReference>
<evidence type="ECO:0000259" key="6">
    <source>
        <dbReference type="SMART" id="SM00863"/>
    </source>
</evidence>
<dbReference type="Pfam" id="PF07973">
    <property type="entry name" value="tRNA_SAD"/>
    <property type="match status" value="1"/>
</dbReference>
<evidence type="ECO:0000256" key="4">
    <source>
        <dbReference type="ARBA" id="ARBA00022833"/>
    </source>
</evidence>
<evidence type="ECO:0000313" key="8">
    <source>
        <dbReference type="Proteomes" id="UP001148838"/>
    </source>
</evidence>
<keyword evidence="5" id="KW-0175">Coiled coil</keyword>
<evidence type="ECO:0000256" key="5">
    <source>
        <dbReference type="SAM" id="Coils"/>
    </source>
</evidence>
<keyword evidence="8" id="KW-1185">Reference proteome</keyword>
<evidence type="ECO:0000256" key="1">
    <source>
        <dbReference type="ARBA" id="ARBA00001947"/>
    </source>
</evidence>
<dbReference type="InterPro" id="IPR009000">
    <property type="entry name" value="Transl_B-barrel_sf"/>
</dbReference>
<sequence length="545" mass="62670">LFHSALQFSSKVVMCTEAQITTVTNGKKENVSGYEVILEDTILFPEGGGQPCDHGLLDDTSVLQVVRRGAEAVHFVKSVLPVGKVVKQTLDWERRLDHMQQHSGQHLITALADINYGYSTTSWWLGEEESYIELGTPSMKPEEMDELEKLVNEKIREATPVNVTVYQEGDDELKKKLLSSSLLSKNLKVRIYKTVILPVVLYGCKTWTLTLREEHRLKVFENKVLRKIFGAKRDEVTGEWRKLHNTELHALYSSPDIIKNIKSRRLRWAGHVARMGEYRNAYSVLVGRQEGKRPLGRPRRRWEEMDLREVGFDEREWINLAQDRDQWRAYVRAAMNLRVRTRGLPDDHKGPVRVVTIQGVESNMCCGTHVSNLSQLQAIKLLRVEKGKKNKTNLFFVAGGRVMKQLGVCLQREQRLTTLLKNSPADHFDLVDKLQKSLKLANKNLQTVLRDLAVYEAEKIRKMEPLPTYYSLHRKEAESDFMSILINEVADQPGSEVIRVHVFNKNRTANLLEEAQRKLAHLTMHRERYSVLVSSCLLQSCYEST</sequence>
<dbReference type="Gene3D" id="2.40.30.130">
    <property type="match status" value="1"/>
</dbReference>
<dbReference type="SUPFAM" id="SSF50447">
    <property type="entry name" value="Translation proteins"/>
    <property type="match status" value="1"/>
</dbReference>
<dbReference type="InterPro" id="IPR018163">
    <property type="entry name" value="Thr/Ala-tRNA-synth_IIc_edit"/>
</dbReference>
<protein>
    <recommendedName>
        <fullName evidence="6">Threonyl/alanyl tRNA synthetase SAD domain-containing protein</fullName>
    </recommendedName>
</protein>
<comment type="similarity">
    <text evidence="2">Belongs to the class-II aminoacyl-tRNA synthetase family. Alax-L subfamily.</text>
</comment>
<keyword evidence="3" id="KW-0479">Metal-binding</keyword>
<dbReference type="PANTHER" id="PTHR43462">
    <property type="entry name" value="ALANYL-TRNA EDITING PROTEIN"/>
    <property type="match status" value="1"/>
</dbReference>
<comment type="caution">
    <text evidence="7">The sequence shown here is derived from an EMBL/GenBank/DDBJ whole genome shotgun (WGS) entry which is preliminary data.</text>
</comment>
<proteinExistence type="inferred from homology"/>
<organism evidence="7 8">
    <name type="scientific">Periplaneta americana</name>
    <name type="common">American cockroach</name>
    <name type="synonym">Blatta americana</name>
    <dbReference type="NCBI Taxonomy" id="6978"/>
    <lineage>
        <taxon>Eukaryota</taxon>
        <taxon>Metazoa</taxon>
        <taxon>Ecdysozoa</taxon>
        <taxon>Arthropoda</taxon>
        <taxon>Hexapoda</taxon>
        <taxon>Insecta</taxon>
        <taxon>Pterygota</taxon>
        <taxon>Neoptera</taxon>
        <taxon>Polyneoptera</taxon>
        <taxon>Dictyoptera</taxon>
        <taxon>Blattodea</taxon>
        <taxon>Blattoidea</taxon>
        <taxon>Blattidae</taxon>
        <taxon>Blattinae</taxon>
        <taxon>Periplaneta</taxon>
    </lineage>
</organism>
<dbReference type="Gene3D" id="3.30.980.10">
    <property type="entry name" value="Threonyl-trna Synthetase, Chain A, domain 2"/>
    <property type="match status" value="2"/>
</dbReference>